<dbReference type="Proteomes" id="UP000030765">
    <property type="component" value="Unassembled WGS sequence"/>
</dbReference>
<sequence length="236" mass="25220">MECQGVPKGQQGVVLESMVHYGFVSRLFPAHTGSDEHRNPEPRFKISRWHVKLQQQVQYRSCSRHAIANTGKDKLATESCAFTCAVNACVLSCESTTCFTRRSIPARRGKVEEHTIAQNSGTGTRFHSSNRCVGVDDDGGEMVVSMRPGSNGPQLDAERSTACAARASGFSFVTAVPSGGGFHGTSGPVVIREICAASAVRSNEVLDVSTSVLAVGCCGLGIQCVRELAVLLVLFR</sequence>
<gene>
    <name evidence="1" type="ORF">ZHAS_00014974</name>
</gene>
<proteinExistence type="predicted"/>
<dbReference type="AlphaFoldDB" id="A0A084W9R6"/>
<dbReference type="VEuPathDB" id="VectorBase:ASIC014974"/>
<evidence type="ECO:0000313" key="3">
    <source>
        <dbReference type="Proteomes" id="UP000030765"/>
    </source>
</evidence>
<protein>
    <submittedName>
        <fullName evidence="1 2">Glutaminase</fullName>
    </submittedName>
</protein>
<organism evidence="1">
    <name type="scientific">Anopheles sinensis</name>
    <name type="common">Mosquito</name>
    <dbReference type="NCBI Taxonomy" id="74873"/>
    <lineage>
        <taxon>Eukaryota</taxon>
        <taxon>Metazoa</taxon>
        <taxon>Ecdysozoa</taxon>
        <taxon>Arthropoda</taxon>
        <taxon>Hexapoda</taxon>
        <taxon>Insecta</taxon>
        <taxon>Pterygota</taxon>
        <taxon>Neoptera</taxon>
        <taxon>Endopterygota</taxon>
        <taxon>Diptera</taxon>
        <taxon>Nematocera</taxon>
        <taxon>Culicoidea</taxon>
        <taxon>Culicidae</taxon>
        <taxon>Anophelinae</taxon>
        <taxon>Anopheles</taxon>
    </lineage>
</organism>
<reference evidence="2" key="2">
    <citation type="submission" date="2020-05" db="UniProtKB">
        <authorList>
            <consortium name="EnsemblMetazoa"/>
        </authorList>
    </citation>
    <scope>IDENTIFICATION</scope>
</reference>
<accession>A0A084W9R6</accession>
<evidence type="ECO:0000313" key="2">
    <source>
        <dbReference type="EnsemblMetazoa" id="ASIC014974-PA"/>
    </source>
</evidence>
<dbReference type="EMBL" id="KE525324">
    <property type="protein sequence ID" value="KFB46960.1"/>
    <property type="molecule type" value="Genomic_DNA"/>
</dbReference>
<reference evidence="1 3" key="1">
    <citation type="journal article" date="2014" name="BMC Genomics">
        <title>Genome sequence of Anopheles sinensis provides insight into genetics basis of mosquito competence for malaria parasites.</title>
        <authorList>
            <person name="Zhou D."/>
            <person name="Zhang D."/>
            <person name="Ding G."/>
            <person name="Shi L."/>
            <person name="Hou Q."/>
            <person name="Ye Y."/>
            <person name="Xu Y."/>
            <person name="Zhou H."/>
            <person name="Xiong C."/>
            <person name="Li S."/>
            <person name="Yu J."/>
            <person name="Hong S."/>
            <person name="Yu X."/>
            <person name="Zou P."/>
            <person name="Chen C."/>
            <person name="Chang X."/>
            <person name="Wang W."/>
            <person name="Lv Y."/>
            <person name="Sun Y."/>
            <person name="Ma L."/>
            <person name="Shen B."/>
            <person name="Zhu C."/>
        </authorList>
    </citation>
    <scope>NUCLEOTIDE SEQUENCE [LARGE SCALE GENOMIC DNA]</scope>
</reference>
<evidence type="ECO:0000313" key="1">
    <source>
        <dbReference type="EMBL" id="KFB46960.1"/>
    </source>
</evidence>
<name>A0A084W9R6_ANOSI</name>
<dbReference type="EnsemblMetazoa" id="ASIC014974-RA">
    <property type="protein sequence ID" value="ASIC014974-PA"/>
    <property type="gene ID" value="ASIC014974"/>
</dbReference>
<keyword evidence="3" id="KW-1185">Reference proteome</keyword>
<dbReference type="EMBL" id="ATLV01021858">
    <property type="status" value="NOT_ANNOTATED_CDS"/>
    <property type="molecule type" value="Genomic_DNA"/>
</dbReference>